<keyword evidence="3" id="KW-0804">Transcription</keyword>
<dbReference type="InterPro" id="IPR028978">
    <property type="entry name" value="Chorismate_lyase_/UTRA_dom_sf"/>
</dbReference>
<evidence type="ECO:0000259" key="5">
    <source>
        <dbReference type="PROSITE" id="PS50949"/>
    </source>
</evidence>
<evidence type="ECO:0000313" key="6">
    <source>
        <dbReference type="EMBL" id="GGB51694.1"/>
    </source>
</evidence>
<dbReference type="InterPro" id="IPR050679">
    <property type="entry name" value="Bact_HTH_transcr_reg"/>
</dbReference>
<dbReference type="Gene3D" id="3.40.1410.10">
    <property type="entry name" value="Chorismate lyase-like"/>
    <property type="match status" value="1"/>
</dbReference>
<evidence type="ECO:0000256" key="3">
    <source>
        <dbReference type="ARBA" id="ARBA00023163"/>
    </source>
</evidence>
<dbReference type="InterPro" id="IPR011663">
    <property type="entry name" value="UTRA"/>
</dbReference>
<dbReference type="SUPFAM" id="SSF64288">
    <property type="entry name" value="Chorismate lyase-like"/>
    <property type="match status" value="1"/>
</dbReference>
<gene>
    <name evidence="6" type="primary">hutC</name>
    <name evidence="6" type="ORF">GCM10011505_35980</name>
</gene>
<proteinExistence type="predicted"/>
<dbReference type="PANTHER" id="PTHR44846:SF16">
    <property type="entry name" value="TRANSCRIPTIONAL REGULATOR PHNF-RELATED"/>
    <property type="match status" value="1"/>
</dbReference>
<dbReference type="CDD" id="cd07377">
    <property type="entry name" value="WHTH_GntR"/>
    <property type="match status" value="1"/>
</dbReference>
<evidence type="ECO:0000313" key="7">
    <source>
        <dbReference type="Proteomes" id="UP000603352"/>
    </source>
</evidence>
<feature type="domain" description="HTH gntR-type" evidence="5">
    <location>
        <begin position="3"/>
        <end position="71"/>
    </location>
</feature>
<dbReference type="PRINTS" id="PR00035">
    <property type="entry name" value="HTHGNTR"/>
</dbReference>
<keyword evidence="2" id="KW-0238">DNA-binding</keyword>
<evidence type="ECO:0000256" key="4">
    <source>
        <dbReference type="NCBIfam" id="TIGR02018"/>
    </source>
</evidence>
<dbReference type="InterPro" id="IPR010248">
    <property type="entry name" value="His_ut_repres"/>
</dbReference>
<dbReference type="Proteomes" id="UP000603352">
    <property type="component" value="Unassembled WGS sequence"/>
</dbReference>
<keyword evidence="1" id="KW-0805">Transcription regulation</keyword>
<dbReference type="EMBL" id="BMDZ01000048">
    <property type="protein sequence ID" value="GGB51694.1"/>
    <property type="molecule type" value="Genomic_DNA"/>
</dbReference>
<dbReference type="SUPFAM" id="SSF46785">
    <property type="entry name" value="Winged helix' DNA-binding domain"/>
    <property type="match status" value="1"/>
</dbReference>
<dbReference type="InterPro" id="IPR000524">
    <property type="entry name" value="Tscrpt_reg_HTH_GntR"/>
</dbReference>
<dbReference type="SMART" id="SM00345">
    <property type="entry name" value="HTH_GNTR"/>
    <property type="match status" value="1"/>
</dbReference>
<organism evidence="6 7">
    <name type="scientific">Tistrella bauzanensis</name>
    <dbReference type="NCBI Taxonomy" id="657419"/>
    <lineage>
        <taxon>Bacteria</taxon>
        <taxon>Pseudomonadati</taxon>
        <taxon>Pseudomonadota</taxon>
        <taxon>Alphaproteobacteria</taxon>
        <taxon>Geminicoccales</taxon>
        <taxon>Geminicoccaceae</taxon>
        <taxon>Tistrella</taxon>
    </lineage>
</organism>
<protein>
    <recommendedName>
        <fullName evidence="4">Histidine utilization repressor</fullName>
    </recommendedName>
</protein>
<reference evidence="7" key="1">
    <citation type="journal article" date="2019" name="Int. J. Syst. Evol. Microbiol.">
        <title>The Global Catalogue of Microorganisms (GCM) 10K type strain sequencing project: providing services to taxonomists for standard genome sequencing and annotation.</title>
        <authorList>
            <consortium name="The Broad Institute Genomics Platform"/>
            <consortium name="The Broad Institute Genome Sequencing Center for Infectious Disease"/>
            <person name="Wu L."/>
            <person name="Ma J."/>
        </authorList>
    </citation>
    <scope>NUCLEOTIDE SEQUENCE [LARGE SCALE GENOMIC DNA]</scope>
    <source>
        <strain evidence="7">CGMCC 1.10188</strain>
    </source>
</reference>
<dbReference type="Pfam" id="PF07702">
    <property type="entry name" value="UTRA"/>
    <property type="match status" value="1"/>
</dbReference>
<dbReference type="Gene3D" id="1.10.10.10">
    <property type="entry name" value="Winged helix-like DNA-binding domain superfamily/Winged helix DNA-binding domain"/>
    <property type="match status" value="1"/>
</dbReference>
<dbReference type="SMART" id="SM00866">
    <property type="entry name" value="UTRA"/>
    <property type="match status" value="1"/>
</dbReference>
<dbReference type="RefSeq" id="WP_188580390.1">
    <property type="nucleotide sequence ID" value="NZ_BMDZ01000048.1"/>
</dbReference>
<comment type="caution">
    <text evidence="6">The sequence shown here is derived from an EMBL/GenBank/DDBJ whole genome shotgun (WGS) entry which is preliminary data.</text>
</comment>
<dbReference type="PANTHER" id="PTHR44846">
    <property type="entry name" value="MANNOSYL-D-GLYCERATE TRANSPORT/METABOLISM SYSTEM REPRESSOR MNGR-RELATED"/>
    <property type="match status" value="1"/>
</dbReference>
<name>A0ABQ1ITU1_9PROT</name>
<keyword evidence="7" id="KW-1185">Reference proteome</keyword>
<dbReference type="InterPro" id="IPR036390">
    <property type="entry name" value="WH_DNA-bd_sf"/>
</dbReference>
<evidence type="ECO:0000256" key="2">
    <source>
        <dbReference type="ARBA" id="ARBA00023125"/>
    </source>
</evidence>
<sequence length="244" mass="27075">MTQALYRRIKEAIRARILAGEWGEGFQLPSEHRLLEEFGVSRMTVHRALRELTDDGLLTRVQGVGTFVAGRRPGVSVVELRSIADDIAERGNRHAAAVHALDEVRADAMLARQMNLPEGARLWHSVVLHTENDVPIQHEERWVNPAMAPDYLRQDFTSTTPTAYLQALHAGPDVEHVIEATLSSRVVARLLGIAAGDPCLRLTRRTWVQARVVTLAVMTHPASRYRLGTRFRAGPGSMPLAAGF</sequence>
<dbReference type="InterPro" id="IPR036388">
    <property type="entry name" value="WH-like_DNA-bd_sf"/>
</dbReference>
<dbReference type="Pfam" id="PF00392">
    <property type="entry name" value="GntR"/>
    <property type="match status" value="1"/>
</dbReference>
<accession>A0ABQ1ITU1</accession>
<evidence type="ECO:0000256" key="1">
    <source>
        <dbReference type="ARBA" id="ARBA00023015"/>
    </source>
</evidence>
<dbReference type="NCBIfam" id="TIGR02018">
    <property type="entry name" value="his_ut_repres"/>
    <property type="match status" value="1"/>
</dbReference>
<dbReference type="PROSITE" id="PS50949">
    <property type="entry name" value="HTH_GNTR"/>
    <property type="match status" value="1"/>
</dbReference>